<name>A0ABX8XCG4_SHEPU</name>
<dbReference type="SUPFAM" id="SSF53850">
    <property type="entry name" value="Periplasmic binding protein-like II"/>
    <property type="match status" value="1"/>
</dbReference>
<dbReference type="PANTHER" id="PTHR30632">
    <property type="entry name" value="MOLYBDATE-BINDING PERIPLASMIC PROTEIN"/>
    <property type="match status" value="1"/>
</dbReference>
<evidence type="ECO:0000313" key="6">
    <source>
        <dbReference type="Proteomes" id="UP000827084"/>
    </source>
</evidence>
<protein>
    <submittedName>
        <fullName evidence="5">Molybdate ABC transporter substrate-binding protein</fullName>
    </submittedName>
</protein>
<dbReference type="InterPro" id="IPR050682">
    <property type="entry name" value="ModA/WtpA"/>
</dbReference>
<organism evidence="5 6">
    <name type="scientific">Shewanella putrefaciens</name>
    <name type="common">Pseudomonas putrefaciens</name>
    <dbReference type="NCBI Taxonomy" id="24"/>
    <lineage>
        <taxon>Bacteria</taxon>
        <taxon>Pseudomonadati</taxon>
        <taxon>Pseudomonadota</taxon>
        <taxon>Gammaproteobacteria</taxon>
        <taxon>Alteromonadales</taxon>
        <taxon>Shewanellaceae</taxon>
        <taxon>Shewanella</taxon>
    </lineage>
</organism>
<reference evidence="5 6" key="1">
    <citation type="submission" date="2021-08" db="EMBL/GenBank/DDBJ databases">
        <title>Shewanella putrefaciens YZ-J, complete genome.</title>
        <authorList>
            <person name="Yi Z."/>
        </authorList>
    </citation>
    <scope>NUCLEOTIDE SEQUENCE [LARGE SCALE GENOMIC DNA]</scope>
    <source>
        <strain evidence="5 6">YZ-J</strain>
    </source>
</reference>
<dbReference type="Proteomes" id="UP000827084">
    <property type="component" value="Chromosome"/>
</dbReference>
<evidence type="ECO:0000256" key="4">
    <source>
        <dbReference type="SAM" id="SignalP"/>
    </source>
</evidence>
<dbReference type="PANTHER" id="PTHR30632:SF14">
    <property type="entry name" value="TUNGSTATE_MOLYBDATE_CHROMATE-BINDING PROTEIN MODA"/>
    <property type="match status" value="1"/>
</dbReference>
<dbReference type="Pfam" id="PF13531">
    <property type="entry name" value="SBP_bac_11"/>
    <property type="match status" value="1"/>
</dbReference>
<keyword evidence="6" id="KW-1185">Reference proteome</keyword>
<dbReference type="EMBL" id="CP080635">
    <property type="protein sequence ID" value="QYX73088.1"/>
    <property type="molecule type" value="Genomic_DNA"/>
</dbReference>
<dbReference type="GeneID" id="67441851"/>
<dbReference type="PIRSF" id="PIRSF004846">
    <property type="entry name" value="ModA"/>
    <property type="match status" value="1"/>
</dbReference>
<dbReference type="InterPro" id="IPR005950">
    <property type="entry name" value="ModA"/>
</dbReference>
<accession>A0ABX8XCG4</accession>
<comment type="similarity">
    <text evidence="1">Belongs to the bacterial solute-binding protein ModA family.</text>
</comment>
<dbReference type="Gene3D" id="3.40.190.10">
    <property type="entry name" value="Periplasmic binding protein-like II"/>
    <property type="match status" value="2"/>
</dbReference>
<proteinExistence type="inferred from homology"/>
<keyword evidence="3 4" id="KW-0732">Signal</keyword>
<feature type="signal peptide" evidence="4">
    <location>
        <begin position="1"/>
        <end position="28"/>
    </location>
</feature>
<evidence type="ECO:0000256" key="3">
    <source>
        <dbReference type="ARBA" id="ARBA00022729"/>
    </source>
</evidence>
<evidence type="ECO:0000256" key="1">
    <source>
        <dbReference type="ARBA" id="ARBA00009175"/>
    </source>
</evidence>
<feature type="chain" id="PRO_5045698816" evidence="4">
    <location>
        <begin position="29"/>
        <end position="270"/>
    </location>
</feature>
<keyword evidence="2" id="KW-0479">Metal-binding</keyword>
<dbReference type="InterPro" id="IPR044084">
    <property type="entry name" value="AvModA-like_subst-bd"/>
</dbReference>
<dbReference type="RefSeq" id="WP_025008017.1">
    <property type="nucleotide sequence ID" value="NZ_BMPK01000009.1"/>
</dbReference>
<sequence length="270" mass="28837">MVGLTRFFNSVFLSVCCLLSTLSLSIQAATNTSTASVPAIAAASDLRFALDEISQKFTHETGLKVNISYGSSGNFATQIQNGAPFELFLSADEKYIQQLHSAGIARDAGVLYAQGQLAIVVPKAGSLSVDPELKGLAEALAAGKITRFAIANPDHAPYGEKAKEALQFVQLWDAIQPKLILGENVSQAGQFAISGSTQGGIIALSLAMSPTFSKLSDYAIVPAKMHTPLFQRMALMTKAGETAQHFYDYLRANSARRILADYGFSLPEQP</sequence>
<evidence type="ECO:0000313" key="5">
    <source>
        <dbReference type="EMBL" id="QYX73088.1"/>
    </source>
</evidence>
<dbReference type="CDD" id="cd13539">
    <property type="entry name" value="PBP2_AvModA"/>
    <property type="match status" value="1"/>
</dbReference>
<dbReference type="NCBIfam" id="TIGR01256">
    <property type="entry name" value="modA"/>
    <property type="match status" value="1"/>
</dbReference>
<evidence type="ECO:0000256" key="2">
    <source>
        <dbReference type="ARBA" id="ARBA00022723"/>
    </source>
</evidence>
<gene>
    <name evidence="5" type="primary">modA</name>
    <name evidence="5" type="ORF">K3G22_01295</name>
</gene>